<dbReference type="Gene3D" id="1.25.40.390">
    <property type="match status" value="1"/>
</dbReference>
<comment type="similarity">
    <text evidence="2">Belongs to the SusD family.</text>
</comment>
<evidence type="ECO:0000313" key="8">
    <source>
        <dbReference type="EMBL" id="PQA55722.1"/>
    </source>
</evidence>
<dbReference type="Proteomes" id="UP000239590">
    <property type="component" value="Unassembled WGS sequence"/>
</dbReference>
<dbReference type="AlphaFoldDB" id="A0A2S7IID6"/>
<comment type="subcellular location">
    <subcellularLocation>
        <location evidence="1">Cell outer membrane</location>
    </subcellularLocation>
</comment>
<gene>
    <name evidence="8" type="ORF">C5O19_18740</name>
</gene>
<dbReference type="InterPro" id="IPR011990">
    <property type="entry name" value="TPR-like_helical_dom_sf"/>
</dbReference>
<evidence type="ECO:0000313" key="9">
    <source>
        <dbReference type="Proteomes" id="UP000239590"/>
    </source>
</evidence>
<dbReference type="InterPro" id="IPR033985">
    <property type="entry name" value="SusD-like_N"/>
</dbReference>
<dbReference type="PROSITE" id="PS51257">
    <property type="entry name" value="PROKAR_LIPOPROTEIN"/>
    <property type="match status" value="1"/>
</dbReference>
<reference evidence="9" key="1">
    <citation type="submission" date="2018-02" db="EMBL/GenBank/DDBJ databases">
        <title>Genome sequencing of Solimonas sp. HR-BB.</title>
        <authorList>
            <person name="Lee Y."/>
            <person name="Jeon C.O."/>
        </authorList>
    </citation>
    <scope>NUCLEOTIDE SEQUENCE [LARGE SCALE GENOMIC DNA]</scope>
    <source>
        <strain evidence="9">HR-U</strain>
    </source>
</reference>
<evidence type="ECO:0000259" key="7">
    <source>
        <dbReference type="Pfam" id="PF14322"/>
    </source>
</evidence>
<dbReference type="EMBL" id="PTRA01000004">
    <property type="protein sequence ID" value="PQA55722.1"/>
    <property type="molecule type" value="Genomic_DNA"/>
</dbReference>
<dbReference type="InterPro" id="IPR012944">
    <property type="entry name" value="SusD_RagB_dom"/>
</dbReference>
<accession>A0A2S7IID6</accession>
<keyword evidence="5" id="KW-0998">Cell outer membrane</keyword>
<evidence type="ECO:0000256" key="4">
    <source>
        <dbReference type="ARBA" id="ARBA00023136"/>
    </source>
</evidence>
<feature type="domain" description="RagB/SusD" evidence="6">
    <location>
        <begin position="288"/>
        <end position="578"/>
    </location>
</feature>
<evidence type="ECO:0000256" key="1">
    <source>
        <dbReference type="ARBA" id="ARBA00004442"/>
    </source>
</evidence>
<protein>
    <submittedName>
        <fullName evidence="8">RagB/SusD family nutrient uptake outer membrane protein</fullName>
    </submittedName>
</protein>
<keyword evidence="4" id="KW-0472">Membrane</keyword>
<sequence length="582" mass="66277">MKRLIPVFALVLMGLVGCKGFLDREPLSEIAPEQFFTSESDLRLYTNSFYNVIPSAEDIYNEDIDNIVKTTLPDAVTGRRTVPTSGGGWDWGELRKINYFLENYNRQGLSSATTNKYVGLAKFFRAWFYFNKVVRFGDVPWYNKVINTTDEAYLTQARDPRTMVMDSVLADINDAVARLATTKSTEEVTKWTALALKSRICLFEGTFRKYHTEFNLPNADKFLNEAVTASEELMTKSGYQIYSTSPDLAYRDLFASLKASPEEVILARKFSSDLQVFHNVNYYTITASYGKPGLEKRLVNSYLMKDGSRFTDKPNYNTLPFYEEVQNRDPRLAQTIRTPGYTRIGNTNKLVPDFGATVTGYQLTKFVTAETEDSYNKSLNDMPVFRYAEVLLNYAEAKAELGTLSQSDLDKSIQLIRQRVAMPALELAKANADVDPYLAAQYTHVSEANRGVILEIRRERRIELVMESYRWNDLMRWKEGHLVADQFKGMYFPGLGKYDLDNNGTTDVVIYEGTKPTEKGPQYLKLGSEVVLEGGKNGGLVLINSNQTKSFNENRDYLYPIPIQERLLNKNLTQNPGWQDGL</sequence>
<dbReference type="Pfam" id="PF07980">
    <property type="entry name" value="SusD_RagB"/>
    <property type="match status" value="1"/>
</dbReference>
<keyword evidence="3" id="KW-0732">Signal</keyword>
<dbReference type="Pfam" id="PF14322">
    <property type="entry name" value="SusD-like_3"/>
    <property type="match status" value="1"/>
</dbReference>
<organism evidence="8 9">
    <name type="scientific">Siphonobacter curvatus</name>
    <dbReference type="NCBI Taxonomy" id="2094562"/>
    <lineage>
        <taxon>Bacteria</taxon>
        <taxon>Pseudomonadati</taxon>
        <taxon>Bacteroidota</taxon>
        <taxon>Cytophagia</taxon>
        <taxon>Cytophagales</taxon>
        <taxon>Cytophagaceae</taxon>
        <taxon>Siphonobacter</taxon>
    </lineage>
</organism>
<keyword evidence="9" id="KW-1185">Reference proteome</keyword>
<dbReference type="SUPFAM" id="SSF48452">
    <property type="entry name" value="TPR-like"/>
    <property type="match status" value="1"/>
</dbReference>
<dbReference type="GO" id="GO:0009279">
    <property type="term" value="C:cell outer membrane"/>
    <property type="evidence" value="ECO:0007669"/>
    <property type="project" value="UniProtKB-SubCell"/>
</dbReference>
<feature type="domain" description="SusD-like N-terminal" evidence="7">
    <location>
        <begin position="95"/>
        <end position="202"/>
    </location>
</feature>
<dbReference type="RefSeq" id="WP_104715179.1">
    <property type="nucleotide sequence ID" value="NZ_PTRA01000004.1"/>
</dbReference>
<evidence type="ECO:0000256" key="3">
    <source>
        <dbReference type="ARBA" id="ARBA00022729"/>
    </source>
</evidence>
<evidence type="ECO:0000259" key="6">
    <source>
        <dbReference type="Pfam" id="PF07980"/>
    </source>
</evidence>
<dbReference type="OrthoDB" id="5694214at2"/>
<comment type="caution">
    <text evidence="8">The sequence shown here is derived from an EMBL/GenBank/DDBJ whole genome shotgun (WGS) entry which is preliminary data.</text>
</comment>
<evidence type="ECO:0000256" key="5">
    <source>
        <dbReference type="ARBA" id="ARBA00023237"/>
    </source>
</evidence>
<evidence type="ECO:0000256" key="2">
    <source>
        <dbReference type="ARBA" id="ARBA00006275"/>
    </source>
</evidence>
<name>A0A2S7IID6_9BACT</name>
<proteinExistence type="inferred from homology"/>